<dbReference type="InterPro" id="IPR036236">
    <property type="entry name" value="Znf_C2H2_sf"/>
</dbReference>
<dbReference type="FunFam" id="3.30.160.60:FF:000688">
    <property type="entry name" value="zinc finger protein 197 isoform X1"/>
    <property type="match status" value="1"/>
</dbReference>
<feature type="domain" description="C2H2-type" evidence="18">
    <location>
        <begin position="1043"/>
        <end position="1070"/>
    </location>
</feature>
<feature type="region of interest" description="Disordered" evidence="16">
    <location>
        <begin position="591"/>
        <end position="639"/>
    </location>
</feature>
<dbReference type="InterPro" id="IPR012934">
    <property type="entry name" value="Znf_AD"/>
</dbReference>
<dbReference type="GO" id="GO:0005634">
    <property type="term" value="C:nucleus"/>
    <property type="evidence" value="ECO:0007669"/>
    <property type="project" value="UniProtKB-SubCell"/>
</dbReference>
<keyword evidence="12" id="KW-0804">Transcription</keyword>
<dbReference type="Pfam" id="PF12874">
    <property type="entry name" value="zf-met"/>
    <property type="match status" value="1"/>
</dbReference>
<feature type="domain" description="C2H2-type" evidence="18">
    <location>
        <begin position="1234"/>
        <end position="1262"/>
    </location>
</feature>
<dbReference type="FunFam" id="3.30.160.60:FF:000446">
    <property type="entry name" value="Zinc finger protein"/>
    <property type="match status" value="2"/>
</dbReference>
<protein>
    <submittedName>
        <fullName evidence="20">Uncharacterized protein</fullName>
    </submittedName>
</protein>
<feature type="domain" description="C2H2-type" evidence="18">
    <location>
        <begin position="704"/>
        <end position="731"/>
    </location>
</feature>
<dbReference type="PROSITE" id="PS00028">
    <property type="entry name" value="ZINC_FINGER_C2H2_1"/>
    <property type="match status" value="11"/>
</dbReference>
<feature type="transmembrane region" description="Helical" evidence="17">
    <location>
        <begin position="127"/>
        <end position="146"/>
    </location>
</feature>
<feature type="region of interest" description="Disordered" evidence="16">
    <location>
        <begin position="440"/>
        <end position="478"/>
    </location>
</feature>
<accession>A0A9Q0BW21</accession>
<evidence type="ECO:0000256" key="10">
    <source>
        <dbReference type="ARBA" id="ARBA00023125"/>
    </source>
</evidence>
<evidence type="ECO:0000256" key="7">
    <source>
        <dbReference type="ARBA" id="ARBA00022833"/>
    </source>
</evidence>
<dbReference type="PANTHER" id="PTHR24384:SF189">
    <property type="entry name" value="C2H2-TYPE DOMAIN-CONTAINING PROTEIN-RELATED"/>
    <property type="match status" value="1"/>
</dbReference>
<name>A0A9Q0BW21_9MUSC</name>
<keyword evidence="6 14" id="KW-0863">Zinc-finger</keyword>
<dbReference type="Pfam" id="PF00096">
    <property type="entry name" value="zf-C2H2"/>
    <property type="match status" value="4"/>
</dbReference>
<reference evidence="20" key="1">
    <citation type="journal article" date="2023" name="Genome Biol. Evol.">
        <title>Long-read-based Genome Assembly of Drosophila gunungcola Reveals Fewer Chemosensory Genes in Flower-breeding Species.</title>
        <authorList>
            <person name="Negi A."/>
            <person name="Liao B.Y."/>
            <person name="Yeh S.D."/>
        </authorList>
    </citation>
    <scope>NUCLEOTIDE SEQUENCE</scope>
    <source>
        <strain evidence="20">Sukarami</strain>
    </source>
</reference>
<dbReference type="PROSITE" id="PS51915">
    <property type="entry name" value="ZAD"/>
    <property type="match status" value="1"/>
</dbReference>
<evidence type="ECO:0000256" key="8">
    <source>
        <dbReference type="ARBA" id="ARBA00022989"/>
    </source>
</evidence>
<keyword evidence="21" id="KW-1185">Reference proteome</keyword>
<keyword evidence="9" id="KW-0805">Transcription regulation</keyword>
<feature type="domain" description="C2H2-type" evidence="18">
    <location>
        <begin position="789"/>
        <end position="818"/>
    </location>
</feature>
<feature type="compositionally biased region" description="Low complexity" evidence="16">
    <location>
        <begin position="453"/>
        <end position="473"/>
    </location>
</feature>
<dbReference type="InterPro" id="IPR019184">
    <property type="entry name" value="Uncharacterised_TM-17"/>
</dbReference>
<dbReference type="Gene3D" id="3.30.160.60">
    <property type="entry name" value="Classic Zinc Finger"/>
    <property type="match status" value="9"/>
</dbReference>
<feature type="domain" description="C2H2-type" evidence="18">
    <location>
        <begin position="761"/>
        <end position="788"/>
    </location>
</feature>
<feature type="region of interest" description="Disordered" evidence="16">
    <location>
        <begin position="904"/>
        <end position="979"/>
    </location>
</feature>
<dbReference type="SMART" id="SM00355">
    <property type="entry name" value="ZnF_C2H2"/>
    <property type="match status" value="13"/>
</dbReference>
<feature type="domain" description="C2H2-type" evidence="18">
    <location>
        <begin position="1071"/>
        <end position="1098"/>
    </location>
</feature>
<feature type="transmembrane region" description="Helical" evidence="17">
    <location>
        <begin position="158"/>
        <end position="179"/>
    </location>
</feature>
<feature type="transmembrane region" description="Helical" evidence="17">
    <location>
        <begin position="191"/>
        <end position="213"/>
    </location>
</feature>
<dbReference type="PANTHER" id="PTHR24384">
    <property type="entry name" value="FINGER PUTATIVE TRANSCRIPTION FACTOR FAMILY-RELATED"/>
    <property type="match status" value="1"/>
</dbReference>
<feature type="compositionally biased region" description="Polar residues" evidence="16">
    <location>
        <begin position="970"/>
        <end position="979"/>
    </location>
</feature>
<evidence type="ECO:0000259" key="19">
    <source>
        <dbReference type="PROSITE" id="PS51915"/>
    </source>
</evidence>
<dbReference type="SUPFAM" id="SSF57667">
    <property type="entry name" value="beta-beta-alpha zinc fingers"/>
    <property type="match status" value="7"/>
</dbReference>
<keyword evidence="13" id="KW-0539">Nucleus</keyword>
<dbReference type="SMART" id="SM00868">
    <property type="entry name" value="zf-AD"/>
    <property type="match status" value="2"/>
</dbReference>
<feature type="domain" description="C2H2-type" evidence="18">
    <location>
        <begin position="733"/>
        <end position="760"/>
    </location>
</feature>
<feature type="binding site" evidence="15">
    <location>
        <position position="1102"/>
    </location>
    <ligand>
        <name>Zn(2+)</name>
        <dbReference type="ChEBI" id="CHEBI:29105"/>
    </ligand>
</feature>
<feature type="domain" description="C2H2-type" evidence="18">
    <location>
        <begin position="1015"/>
        <end position="1042"/>
    </location>
</feature>
<keyword evidence="5" id="KW-0677">Repeat</keyword>
<feature type="binding site" evidence="15">
    <location>
        <position position="1048"/>
    </location>
    <ligand>
        <name>Zn(2+)</name>
        <dbReference type="ChEBI" id="CHEBI:29105"/>
    </ligand>
</feature>
<feature type="compositionally biased region" description="Acidic residues" evidence="16">
    <location>
        <begin position="930"/>
        <end position="939"/>
    </location>
</feature>
<dbReference type="InterPro" id="IPR013087">
    <property type="entry name" value="Znf_C2H2_type"/>
</dbReference>
<feature type="binding site" evidence="15">
    <location>
        <position position="1105"/>
    </location>
    <ligand>
        <name>Zn(2+)</name>
        <dbReference type="ChEBI" id="CHEBI:29105"/>
    </ligand>
</feature>
<evidence type="ECO:0000313" key="21">
    <source>
        <dbReference type="Proteomes" id="UP001059596"/>
    </source>
</evidence>
<feature type="domain" description="C2H2-type" evidence="18">
    <location>
        <begin position="1263"/>
        <end position="1290"/>
    </location>
</feature>
<evidence type="ECO:0000256" key="9">
    <source>
        <dbReference type="ARBA" id="ARBA00023015"/>
    </source>
</evidence>
<evidence type="ECO:0000256" key="13">
    <source>
        <dbReference type="ARBA" id="ARBA00023242"/>
    </source>
</evidence>
<feature type="domain" description="ZAD" evidence="19">
    <location>
        <begin position="1043"/>
        <end position="1129"/>
    </location>
</feature>
<feature type="region of interest" description="Disordered" evidence="16">
    <location>
        <begin position="1136"/>
        <end position="1159"/>
    </location>
</feature>
<evidence type="ECO:0000256" key="15">
    <source>
        <dbReference type="PROSITE-ProRule" id="PRU01263"/>
    </source>
</evidence>
<feature type="transmembrane region" description="Helical" evidence="17">
    <location>
        <begin position="12"/>
        <end position="31"/>
    </location>
</feature>
<evidence type="ECO:0000256" key="5">
    <source>
        <dbReference type="ARBA" id="ARBA00022737"/>
    </source>
</evidence>
<evidence type="ECO:0000259" key="18">
    <source>
        <dbReference type="PROSITE" id="PS50157"/>
    </source>
</evidence>
<dbReference type="InterPro" id="IPR003604">
    <property type="entry name" value="Matrin/U1-like-C_Znf_C2H2"/>
</dbReference>
<dbReference type="InterPro" id="IPR050752">
    <property type="entry name" value="C2H2-ZF_domain"/>
</dbReference>
<dbReference type="SMART" id="SM00451">
    <property type="entry name" value="ZnF_U1"/>
    <property type="match status" value="2"/>
</dbReference>
<sequence>MNASLIYEILMYLNSFYFGMYAAFEVGVGVLKAINLNYGENALSREASILLSLCIIETLRIVFGRKSSLSDRVPNRPPPLVPKKPNPSMNYEVLIYLNSFYFGMFACCEMAMGLLKAINLSYTGHTLALDTGVMISFIVFETIRLIMGRMSSLADRGWSAILSVFMTAPCFVGVSYLLLMQTYRLRLEYCLCTLQIALYLTEVWYAIVFVFSLCRPRSNEAFDQSVSSSSRRVVWKLNDEEETFDSLVSYRRLPVQSRSQVTDVPDRKRTAGENWQLLLHDLDKKRAGVQEREVVKKTIKESSAKERAIVYWRRLFDGIHKRQNGADVQEDVVLTAKPSLALRYRPSHESLKFKRSKSTTRELVSDLKLESFSLPPQQTRMTIANETDSCCSGELEVPKNSPVQDQEPGSRVRSELISVHVAAPTSSSFVEAVRRSTSARSRTVASKVSAAGTRSGSSPETCSSTSSASAGTTQLPTFRQRQQELHRYRVMVERRRLDLLELKIAREREEALHSEILFYKDLQIRGNAIKDNAFKLYEDNDCSNLQQIPNAPDMVCFCCQTDIVSAMHFRKICISEQKKWVPVEKSEAEVVENQDQEEKPMEAVPKKQRKNPRRRVRSTMPVEKLSGPPDSPECDPKLDDDDLKIEDCSVKEEDLSLQEDEDTDSERKLTGKVQIYACNTCGVIKNNKSSLLRHEYDHTGKRPYPCKECPKSFLSGNELKAHNLTHHTKDPPFPCRYCERRYFSVVGRKKHERIHTNERPFVCDQCGKAFTRTCILKAHMQSHTALRKFGCDVCDRSFSLKKHLVTHFVSNTHKRNAEMAGSLSSETMSSVSIETDETWPQITKLASPIDEKLVQTHFDILLTLLEAQENAPGFMCLCCQMDLRSALAFRKLCIKTQKQWLTIEEDPSSSESQSEEKPELKPNQCAEVSTFEESDDDREPLDNSLIHEKEGPQEVDCSQEGVEDGISDPPQKTTKVTHKPQSVQKINICDVCGTPFVSRSSFLRHKRKHAGDRPFCCKKCDARFLSAAELRGHRLVHTGGQPFACRYCERKYVSYMGRVNHERTHTNERPFVCEECGKTFTYSTVLKNHMLHCEPDLPDWMCEICQRDLQSAIAFRDRCVSSQKIFEDSVAKTEEVSSRSSVRRSARSQRQRHEEPVPMMIKLENLSNGDEEDDGIDHLDSCNEADMELAIKEMATSSENDGPASPIRVKRILRRGANKSGKSEKRSKVPLPVFFCDQLCPARFLSSGELKGHQVMHTGDRNFQCRFCDRTYVNYSGRLRHERTHTNDRPFVCAQCGKGFTNSYILKNHMLIHTGERLCELCHRSFARPTHLKTHYRSNTHKHNVEKAKVESGEVQQPAEQAKPVLGTEPEAVAFTIEVPLPAEQEQDDASLDLGALGTSNLMYSTN</sequence>
<comment type="subcellular location">
    <subcellularLocation>
        <location evidence="2">Membrane</location>
        <topology evidence="2">Multi-pass membrane protein</topology>
    </subcellularLocation>
    <subcellularLocation>
        <location evidence="1">Nucleus</location>
    </subcellularLocation>
</comment>
<evidence type="ECO:0000256" key="11">
    <source>
        <dbReference type="ARBA" id="ARBA00023136"/>
    </source>
</evidence>
<evidence type="ECO:0000256" key="3">
    <source>
        <dbReference type="ARBA" id="ARBA00022692"/>
    </source>
</evidence>
<dbReference type="GO" id="GO:0000981">
    <property type="term" value="F:DNA-binding transcription factor activity, RNA polymerase II-specific"/>
    <property type="evidence" value="ECO:0007669"/>
    <property type="project" value="TreeGrafter"/>
</dbReference>
<keyword evidence="4 15" id="KW-0479">Metal-binding</keyword>
<feature type="binding site" evidence="15">
    <location>
        <position position="1045"/>
    </location>
    <ligand>
        <name>Zn(2+)</name>
        <dbReference type="ChEBI" id="CHEBI:29105"/>
    </ligand>
</feature>
<keyword evidence="8 17" id="KW-1133">Transmembrane helix</keyword>
<dbReference type="GO" id="GO:0000978">
    <property type="term" value="F:RNA polymerase II cis-regulatory region sequence-specific DNA binding"/>
    <property type="evidence" value="ECO:0007669"/>
    <property type="project" value="TreeGrafter"/>
</dbReference>
<feature type="domain" description="C2H2-type" evidence="18">
    <location>
        <begin position="676"/>
        <end position="703"/>
    </location>
</feature>
<dbReference type="GO" id="GO:0030674">
    <property type="term" value="F:protein-macromolecule adaptor activity"/>
    <property type="evidence" value="ECO:0007669"/>
    <property type="project" value="UniProtKB-ARBA"/>
</dbReference>
<keyword evidence="3 17" id="KW-0812">Transmembrane</keyword>
<keyword evidence="7 15" id="KW-0862">Zinc</keyword>
<evidence type="ECO:0000256" key="14">
    <source>
        <dbReference type="PROSITE-ProRule" id="PRU00042"/>
    </source>
</evidence>
<gene>
    <name evidence="20" type="ORF">M5D96_002108</name>
</gene>
<feature type="domain" description="C2H2-type" evidence="18">
    <location>
        <begin position="987"/>
        <end position="1014"/>
    </location>
</feature>
<keyword evidence="11 17" id="KW-0472">Membrane</keyword>
<feature type="compositionally biased region" description="Basic residues" evidence="16">
    <location>
        <begin position="1141"/>
        <end position="1150"/>
    </location>
</feature>
<evidence type="ECO:0000256" key="17">
    <source>
        <dbReference type="SAM" id="Phobius"/>
    </source>
</evidence>
<evidence type="ECO:0000256" key="16">
    <source>
        <dbReference type="SAM" id="MobiDB-lite"/>
    </source>
</evidence>
<feature type="domain" description="C2H2-type" evidence="18">
    <location>
        <begin position="1291"/>
        <end position="1318"/>
    </location>
</feature>
<comment type="caution">
    <text evidence="20">The sequence shown here is derived from an EMBL/GenBank/DDBJ whole genome shotgun (WGS) entry which is preliminary data.</text>
</comment>
<dbReference type="Proteomes" id="UP001059596">
    <property type="component" value="Chromosome 3R"/>
</dbReference>
<evidence type="ECO:0000256" key="4">
    <source>
        <dbReference type="ARBA" id="ARBA00022723"/>
    </source>
</evidence>
<dbReference type="GO" id="GO:0008270">
    <property type="term" value="F:zinc ion binding"/>
    <property type="evidence" value="ECO:0007669"/>
    <property type="project" value="UniProtKB-UniRule"/>
</dbReference>
<dbReference type="EMBL" id="JAMKOV010000001">
    <property type="protein sequence ID" value="KAI8045919.1"/>
    <property type="molecule type" value="Genomic_DNA"/>
</dbReference>
<evidence type="ECO:0000256" key="6">
    <source>
        <dbReference type="ARBA" id="ARBA00022771"/>
    </source>
</evidence>
<feature type="transmembrane region" description="Helical" evidence="17">
    <location>
        <begin position="93"/>
        <end position="115"/>
    </location>
</feature>
<evidence type="ECO:0000256" key="2">
    <source>
        <dbReference type="ARBA" id="ARBA00004141"/>
    </source>
</evidence>
<dbReference type="GO" id="GO:0016020">
    <property type="term" value="C:membrane"/>
    <property type="evidence" value="ECO:0007669"/>
    <property type="project" value="UniProtKB-SubCell"/>
</dbReference>
<dbReference type="FunFam" id="3.30.160.60:FF:001927">
    <property type="entry name" value="Zinc finger protein 1184"/>
    <property type="match status" value="1"/>
</dbReference>
<feature type="compositionally biased region" description="Basic residues" evidence="16">
    <location>
        <begin position="606"/>
        <end position="617"/>
    </location>
</feature>
<feature type="compositionally biased region" description="Basic and acidic residues" evidence="16">
    <location>
        <begin position="596"/>
        <end position="605"/>
    </location>
</feature>
<evidence type="ECO:0000313" key="20">
    <source>
        <dbReference type="EMBL" id="KAI8045919.1"/>
    </source>
</evidence>
<evidence type="ECO:0000256" key="12">
    <source>
        <dbReference type="ARBA" id="ARBA00023163"/>
    </source>
</evidence>
<proteinExistence type="predicted"/>
<feature type="domain" description="C2H2-type" evidence="18">
    <location>
        <begin position="1317"/>
        <end position="1348"/>
    </location>
</feature>
<evidence type="ECO:0000256" key="1">
    <source>
        <dbReference type="ARBA" id="ARBA00004123"/>
    </source>
</evidence>
<keyword evidence="10" id="KW-0238">DNA-binding</keyword>
<dbReference type="Pfam" id="PF09799">
    <property type="entry name" value="Transmemb_17"/>
    <property type="match status" value="2"/>
</dbReference>
<dbReference type="PROSITE" id="PS50157">
    <property type="entry name" value="ZINC_FINGER_C2H2_2"/>
    <property type="match status" value="13"/>
</dbReference>
<organism evidence="20 21">
    <name type="scientific">Drosophila gunungcola</name>
    <name type="common">fruit fly</name>
    <dbReference type="NCBI Taxonomy" id="103775"/>
    <lineage>
        <taxon>Eukaryota</taxon>
        <taxon>Metazoa</taxon>
        <taxon>Ecdysozoa</taxon>
        <taxon>Arthropoda</taxon>
        <taxon>Hexapoda</taxon>
        <taxon>Insecta</taxon>
        <taxon>Pterygota</taxon>
        <taxon>Neoptera</taxon>
        <taxon>Endopterygota</taxon>
        <taxon>Diptera</taxon>
        <taxon>Brachycera</taxon>
        <taxon>Muscomorpha</taxon>
        <taxon>Ephydroidea</taxon>
        <taxon>Drosophilidae</taxon>
        <taxon>Drosophila</taxon>
        <taxon>Sophophora</taxon>
    </lineage>
</organism>